<dbReference type="InterPro" id="IPR015001">
    <property type="entry name" value="DUF1850"/>
</dbReference>
<sequence>MKTKISFYLFAAFLIIMFLPVYVLEVIDGQENRVLYQTITKPLDQFSIQWIHSVSKQPVTETYQIHEDLHIGILEMIFNENGPNLPAGPEGGTKWEIKDGYFRVYNYDLVFDRVPVRIGQVIANHTLIYKQKELPLKDISRPGGLVYIQIRKATIIKMIIGGIGLWRKATFM</sequence>
<organism evidence="2 3">
    <name type="scientific">Geosporobacter ferrireducens</name>
    <dbReference type="NCBI Taxonomy" id="1424294"/>
    <lineage>
        <taxon>Bacteria</taxon>
        <taxon>Bacillati</taxon>
        <taxon>Bacillota</taxon>
        <taxon>Clostridia</taxon>
        <taxon>Peptostreptococcales</taxon>
        <taxon>Thermotaleaceae</taxon>
        <taxon>Geosporobacter</taxon>
    </lineage>
</organism>
<dbReference type="EMBL" id="CP017269">
    <property type="protein sequence ID" value="AOT72583.1"/>
    <property type="molecule type" value="Genomic_DNA"/>
</dbReference>
<reference evidence="2 3" key="1">
    <citation type="submission" date="2016-09" db="EMBL/GenBank/DDBJ databases">
        <title>Genomic analysis reveals versatility of anaerobic energy metabolism of Geosporobacter ferrireducens IRF9 of phylum Firmicutes.</title>
        <authorList>
            <person name="Kim S.-J."/>
        </authorList>
    </citation>
    <scope>NUCLEOTIDE SEQUENCE [LARGE SCALE GENOMIC DNA]</scope>
    <source>
        <strain evidence="2 3">IRF9</strain>
    </source>
</reference>
<evidence type="ECO:0000256" key="1">
    <source>
        <dbReference type="SAM" id="Phobius"/>
    </source>
</evidence>
<dbReference type="KEGG" id="gfe:Gferi_25330"/>
<keyword evidence="1" id="KW-0472">Membrane</keyword>
<evidence type="ECO:0000313" key="2">
    <source>
        <dbReference type="EMBL" id="AOT72583.1"/>
    </source>
</evidence>
<evidence type="ECO:0008006" key="4">
    <source>
        <dbReference type="Google" id="ProtNLM"/>
    </source>
</evidence>
<dbReference type="Pfam" id="PF08905">
    <property type="entry name" value="DUF1850"/>
    <property type="match status" value="1"/>
</dbReference>
<proteinExistence type="predicted"/>
<dbReference type="Proteomes" id="UP000095743">
    <property type="component" value="Chromosome"/>
</dbReference>
<accession>A0A1D8GNW6</accession>
<gene>
    <name evidence="2" type="ORF">Gferi_25330</name>
</gene>
<keyword evidence="1" id="KW-1133">Transmembrane helix</keyword>
<evidence type="ECO:0000313" key="3">
    <source>
        <dbReference type="Proteomes" id="UP000095743"/>
    </source>
</evidence>
<keyword evidence="3" id="KW-1185">Reference proteome</keyword>
<feature type="transmembrane region" description="Helical" evidence="1">
    <location>
        <begin position="7"/>
        <end position="24"/>
    </location>
</feature>
<dbReference type="RefSeq" id="WP_069980892.1">
    <property type="nucleotide sequence ID" value="NZ_VENK01000008.1"/>
</dbReference>
<keyword evidence="1" id="KW-0812">Transmembrane</keyword>
<protein>
    <recommendedName>
        <fullName evidence="4">DUF1850 domain-containing protein</fullName>
    </recommendedName>
</protein>
<dbReference type="AlphaFoldDB" id="A0A1D8GNW6"/>
<name>A0A1D8GNW6_9FIRM</name>
<dbReference type="STRING" id="1424294.Gferi_25330"/>